<proteinExistence type="predicted"/>
<keyword evidence="2" id="KW-1185">Reference proteome</keyword>
<organism evidence="1 2">
    <name type="scientific">Maribacter litopenaei</name>
    <dbReference type="NCBI Taxonomy" id="2976127"/>
    <lineage>
        <taxon>Bacteria</taxon>
        <taxon>Pseudomonadati</taxon>
        <taxon>Bacteroidota</taxon>
        <taxon>Flavobacteriia</taxon>
        <taxon>Flavobacteriales</taxon>
        <taxon>Flavobacteriaceae</taxon>
        <taxon>Maribacter</taxon>
    </lineage>
</organism>
<dbReference type="SUPFAM" id="SSF117856">
    <property type="entry name" value="AF0104/ALDC/Ptd012-like"/>
    <property type="match status" value="1"/>
</dbReference>
<reference evidence="1" key="1">
    <citation type="submission" date="2022-09" db="EMBL/GenBank/DDBJ databases">
        <title>Maribacter litopenaei sp. nov., isolated from the intestinal tract of the Pacific White Shrimp, Litopenaeus vannamei.</title>
        <authorList>
            <person name="Kim S.Y."/>
            <person name="Hwang C.Y."/>
        </authorList>
    </citation>
    <scope>NUCLEOTIDE SEQUENCE</scope>
    <source>
        <strain evidence="1">HL-LV01</strain>
    </source>
</reference>
<name>A0ABY5Y5X3_9FLAO</name>
<sequence>MTGELLINDGRTYVSKVTSDTTMVVEERTDLSAPFLVYTHVLDWHTIALPNEVNSIQDLEAFILEATKANDIPQVFKLEGTIAKADIHIQNLPEGTPVSSPAEAHQGQTSYALEDVDVEIIGFFSKEHQGVFTHHDSFLHMHLITADAQKMGHLDSVEIKEMTLYLPVLSSDAR</sequence>
<dbReference type="GO" id="GO:0047605">
    <property type="term" value="F:acetolactate decarboxylase activity"/>
    <property type="evidence" value="ECO:0007669"/>
    <property type="project" value="UniProtKB-EC"/>
</dbReference>
<dbReference type="InterPro" id="IPR005128">
    <property type="entry name" value="Acetolactate_a_deCO2ase"/>
</dbReference>
<dbReference type="Pfam" id="PF03306">
    <property type="entry name" value="AAL_decarboxy"/>
    <property type="match status" value="1"/>
</dbReference>
<accession>A0ABY5Y5X3</accession>
<protein>
    <submittedName>
        <fullName evidence="1">Acetolactate decarboxylase</fullName>
        <ecNumber evidence="1">4.1.1.5</ecNumber>
    </submittedName>
</protein>
<evidence type="ECO:0000313" key="2">
    <source>
        <dbReference type="Proteomes" id="UP001059209"/>
    </source>
</evidence>
<dbReference type="Proteomes" id="UP001059209">
    <property type="component" value="Chromosome"/>
</dbReference>
<dbReference type="EC" id="4.1.1.5" evidence="1"/>
<dbReference type="EMBL" id="CP104205">
    <property type="protein sequence ID" value="UWX54216.1"/>
    <property type="molecule type" value="Genomic_DNA"/>
</dbReference>
<evidence type="ECO:0000313" key="1">
    <source>
        <dbReference type="EMBL" id="UWX54216.1"/>
    </source>
</evidence>
<dbReference type="Gene3D" id="3.30.1330.80">
    <property type="entry name" value="Hypothetical protein, similar to alpha- acetolactate decarboxylase, domain 2"/>
    <property type="match status" value="1"/>
</dbReference>
<dbReference type="RefSeq" id="WP_260571978.1">
    <property type="nucleotide sequence ID" value="NZ_CP104205.1"/>
</dbReference>
<gene>
    <name evidence="1" type="ORF">NYZ99_14750</name>
</gene>
<keyword evidence="1" id="KW-0456">Lyase</keyword>